<reference evidence="3 4" key="1">
    <citation type="submission" date="2018-01" db="EMBL/GenBank/DDBJ databases">
        <authorList>
            <person name="Gaut B.S."/>
            <person name="Morton B.R."/>
            <person name="Clegg M.T."/>
            <person name="Duvall M.R."/>
        </authorList>
    </citation>
    <scope>NUCLEOTIDE SEQUENCE [LARGE SCALE GENOMIC DNA]</scope>
    <source>
        <strain evidence="3">Cupriavidus taiwanensis cmp 52</strain>
    </source>
</reference>
<organism evidence="3 4">
    <name type="scientific">Cupriavidus taiwanensis</name>
    <dbReference type="NCBI Taxonomy" id="164546"/>
    <lineage>
        <taxon>Bacteria</taxon>
        <taxon>Pseudomonadati</taxon>
        <taxon>Pseudomonadota</taxon>
        <taxon>Betaproteobacteria</taxon>
        <taxon>Burkholderiales</taxon>
        <taxon>Burkholderiaceae</taxon>
        <taxon>Cupriavidus</taxon>
    </lineage>
</organism>
<dbReference type="Proteomes" id="UP000256805">
    <property type="component" value="Unassembled WGS sequence"/>
</dbReference>
<accession>A0A375JGD8</accession>
<protein>
    <recommendedName>
        <fullName evidence="2">Dual OB-containing domain-containing protein</fullName>
    </recommendedName>
</protein>
<proteinExistence type="predicted"/>
<sequence length="269" mass="29993">MYHPSVHSTARYKKGPASRNIPININGEGRERMTKIIITDLTRFQSHGLLCTAGIDVDTGELIRPMRAGAGGRHEYLHYDVCKKHTILPGAILEADFSKPVKLNAPHIEDRLYTTIRYLGACTSEEFESILQRSTVESIKSGFAMTAKDKVIPVGTPCPASIITINIDPAGLRVVEDNYGKIRAHVTDKTGAEYSFLSITDLGFFDNVGNPDKRKMSVAEANAFVRSQDRVYVRVGLSRIHEARGRSGYWLQVNGIYTFPNFSQIIRSY</sequence>
<dbReference type="AlphaFoldDB" id="A0A375JGD8"/>
<evidence type="ECO:0000313" key="4">
    <source>
        <dbReference type="Proteomes" id="UP000256805"/>
    </source>
</evidence>
<name>A0A375JGD8_9BURK</name>
<dbReference type="InterPro" id="IPR054335">
    <property type="entry name" value="DuOB_dom"/>
</dbReference>
<evidence type="ECO:0000313" key="3">
    <source>
        <dbReference type="EMBL" id="SPS03073.1"/>
    </source>
</evidence>
<evidence type="ECO:0000259" key="2">
    <source>
        <dbReference type="Pfam" id="PF22557"/>
    </source>
</evidence>
<feature type="region of interest" description="Disordered" evidence="1">
    <location>
        <begin position="1"/>
        <end position="25"/>
    </location>
</feature>
<gene>
    <name evidence="3" type="ORF">CBM2634_U80006</name>
</gene>
<evidence type="ECO:0000256" key="1">
    <source>
        <dbReference type="SAM" id="MobiDB-lite"/>
    </source>
</evidence>
<feature type="domain" description="Dual OB-containing" evidence="2">
    <location>
        <begin position="42"/>
        <end position="256"/>
    </location>
</feature>
<dbReference type="EMBL" id="OVTA01000137">
    <property type="protein sequence ID" value="SPS03073.1"/>
    <property type="molecule type" value="Genomic_DNA"/>
</dbReference>
<dbReference type="Pfam" id="PF22557">
    <property type="entry name" value="DuOB"/>
    <property type="match status" value="1"/>
</dbReference>